<feature type="non-terminal residue" evidence="1">
    <location>
        <position position="1"/>
    </location>
</feature>
<dbReference type="Proteomes" id="UP001237917">
    <property type="component" value="Unassembled WGS sequence"/>
</dbReference>
<evidence type="ECO:0000313" key="1">
    <source>
        <dbReference type="EMBL" id="MDK7294283.1"/>
    </source>
</evidence>
<gene>
    <name evidence="1" type="ORF">QP487_12765</name>
</gene>
<feature type="non-terminal residue" evidence="1">
    <location>
        <position position="85"/>
    </location>
</feature>
<dbReference type="AlphaFoldDB" id="A0AAW6YGN8"/>
<comment type="caution">
    <text evidence="1">The sequence shown here is derived from an EMBL/GenBank/DDBJ whole genome shotgun (WGS) entry which is preliminary data.</text>
</comment>
<organism evidence="1 2">
    <name type="scientific">Streptococcus pasteurianus</name>
    <dbReference type="NCBI Taxonomy" id="197614"/>
    <lineage>
        <taxon>Bacteria</taxon>
        <taxon>Bacillati</taxon>
        <taxon>Bacillota</taxon>
        <taxon>Bacilli</taxon>
        <taxon>Lactobacillales</taxon>
        <taxon>Streptococcaceae</taxon>
        <taxon>Streptococcus</taxon>
    </lineage>
</organism>
<reference evidence="1" key="1">
    <citation type="submission" date="2023-05" db="EMBL/GenBank/DDBJ databases">
        <title>Cataloging the Phylogenetic Diversity of Human Bladder Bacteria.</title>
        <authorList>
            <person name="Du J."/>
        </authorList>
    </citation>
    <scope>NUCLEOTIDE SEQUENCE</scope>
    <source>
        <strain evidence="1">UMB0765</strain>
    </source>
</reference>
<protein>
    <submittedName>
        <fullName evidence="1">Uncharacterized protein</fullName>
    </submittedName>
</protein>
<accession>A0AAW6YGN8</accession>
<dbReference type="RefSeq" id="WP_285362650.1">
    <property type="nucleotide sequence ID" value="NZ_JASOPU010000368.1"/>
</dbReference>
<dbReference type="EMBL" id="JASOPU010000368">
    <property type="protein sequence ID" value="MDK7294283.1"/>
    <property type="molecule type" value="Genomic_DNA"/>
</dbReference>
<name>A0AAW6YGN8_9STRE</name>
<sequence length="85" mass="9298">GELIQRIAELKAEAVRQDVYLSTEVVGAIAELIPSEVTFNGTPVNYVLDKLGQMALDIGRSVADGMVLSYHPGSFYNPNTFRLRA</sequence>
<proteinExistence type="predicted"/>
<evidence type="ECO:0000313" key="2">
    <source>
        <dbReference type="Proteomes" id="UP001237917"/>
    </source>
</evidence>